<organism evidence="5 6">
    <name type="scientific">Mycolicibacterium aubagnense</name>
    <dbReference type="NCBI Taxonomy" id="319707"/>
    <lineage>
        <taxon>Bacteria</taxon>
        <taxon>Bacillati</taxon>
        <taxon>Actinomycetota</taxon>
        <taxon>Actinomycetes</taxon>
        <taxon>Mycobacteriales</taxon>
        <taxon>Mycobacteriaceae</taxon>
        <taxon>Mycolicibacterium</taxon>
    </lineage>
</organism>
<evidence type="ECO:0000256" key="3">
    <source>
        <dbReference type="ARBA" id="ARBA00022827"/>
    </source>
</evidence>
<dbReference type="Proteomes" id="UP000465609">
    <property type="component" value="Chromosome"/>
</dbReference>
<evidence type="ECO:0000256" key="1">
    <source>
        <dbReference type="ARBA" id="ARBA00010139"/>
    </source>
</evidence>
<dbReference type="InterPro" id="IPR036188">
    <property type="entry name" value="FAD/NAD-bd_sf"/>
</dbReference>
<keyword evidence="3" id="KW-0274">FAD</keyword>
<keyword evidence="5" id="KW-0503">Monooxygenase</keyword>
<evidence type="ECO:0000313" key="5">
    <source>
        <dbReference type="EMBL" id="BBX82804.1"/>
    </source>
</evidence>
<dbReference type="InterPro" id="IPR051209">
    <property type="entry name" value="FAD-bind_Monooxygenase_sf"/>
</dbReference>
<sequence>MVRNRHAGQPFTTSDEEIARALMDVSIPTLMLSLVHMSGDPELIRGALRPAGLFLNEVQGYMSEDDKAAVRTLALTVIADYRDRGCPEPQPIGGELLKEMMEWLVCEPVPDEYVPMVLEEMELDGTDTRAVRATDASGGDAESAADFPVLVIGCGESGLLAGIRLKEAGIRFTIIERAAGVGGTWWHNRYPGARVDVGNHFYCYSFEPSDHWTQFFAEQPELQAYFERILDKYEIRPHVRFDTEVTGATWDEATATWQVTVRGPDGAAETLSARAVISAVGQLNRPYLPPIPGRDEFDGPSFHSAEWDHDVDLTGKHVAMVGAGASGFQIAPSIADKVASLNIFQRTAQWMFPNPNYHGKVGDGVKWALKHLPFYGRWYRFLLFWPGCDKGLAAARVDPDYPDQGRAVSEINDVTRIMFTEWIKGQIGDNPDLLAKVIPDYPATGKRTLQDNGSWLHTLTQDHVELIRTPIARIERDAVVTADEQRHPADVIVYATGFHAGKVLWPMAVVGRGGRVLAEQWGERPTAYLGITVPGFPNFFCMYGPGTNLASGGSLIFHSECQMRYISACLDLLLAGRGRWMEARQERLDDWVRRSQAEMRTMVWSQPSIRHSFYKNADGDVYTLSPWRLVDYWTWTRNADPEDYTFG</sequence>
<keyword evidence="2" id="KW-0285">Flavoprotein</keyword>
<dbReference type="RefSeq" id="WP_234884261.1">
    <property type="nucleotide sequence ID" value="NZ_AP022577.1"/>
</dbReference>
<dbReference type="PANTHER" id="PTHR42877:SF4">
    <property type="entry name" value="FAD_NAD(P)-BINDING DOMAIN-CONTAINING PROTEIN-RELATED"/>
    <property type="match status" value="1"/>
</dbReference>
<evidence type="ECO:0000313" key="6">
    <source>
        <dbReference type="Proteomes" id="UP000465609"/>
    </source>
</evidence>
<proteinExistence type="inferred from homology"/>
<dbReference type="GO" id="GO:0004497">
    <property type="term" value="F:monooxygenase activity"/>
    <property type="evidence" value="ECO:0007669"/>
    <property type="project" value="UniProtKB-KW"/>
</dbReference>
<dbReference type="PANTHER" id="PTHR42877">
    <property type="entry name" value="L-ORNITHINE N(5)-MONOOXYGENASE-RELATED"/>
    <property type="match status" value="1"/>
</dbReference>
<dbReference type="EMBL" id="AP022577">
    <property type="protein sequence ID" value="BBX82804.1"/>
    <property type="molecule type" value="Genomic_DNA"/>
</dbReference>
<name>A0ABM7I8A4_9MYCO</name>
<dbReference type="Pfam" id="PF00743">
    <property type="entry name" value="FMO-like"/>
    <property type="match status" value="1"/>
</dbReference>
<dbReference type="InterPro" id="IPR020946">
    <property type="entry name" value="Flavin_mOase-like"/>
</dbReference>
<evidence type="ECO:0000256" key="2">
    <source>
        <dbReference type="ARBA" id="ARBA00022630"/>
    </source>
</evidence>
<dbReference type="Gene3D" id="3.50.50.60">
    <property type="entry name" value="FAD/NAD(P)-binding domain"/>
    <property type="match status" value="2"/>
</dbReference>
<reference evidence="5 6" key="1">
    <citation type="journal article" date="2019" name="Emerg. Microbes Infect.">
        <title>Comprehensive subspecies identification of 175 nontuberculous mycobacteria species based on 7547 genomic profiles.</title>
        <authorList>
            <person name="Matsumoto Y."/>
            <person name="Kinjo T."/>
            <person name="Motooka D."/>
            <person name="Nabeya D."/>
            <person name="Jung N."/>
            <person name="Uechi K."/>
            <person name="Horii T."/>
            <person name="Iida T."/>
            <person name="Fujita J."/>
            <person name="Nakamura S."/>
        </authorList>
    </citation>
    <scope>NUCLEOTIDE SEQUENCE [LARGE SCALE GENOMIC DNA]</scope>
    <source>
        <strain evidence="5 6">JCM 15296</strain>
    </source>
</reference>
<protein>
    <submittedName>
        <fullName evidence="5">Monooxygenase</fullName>
    </submittedName>
</protein>
<gene>
    <name evidence="5" type="ORF">MAUB_06770</name>
</gene>
<evidence type="ECO:0000256" key="4">
    <source>
        <dbReference type="ARBA" id="ARBA00023002"/>
    </source>
</evidence>
<keyword evidence="6" id="KW-1185">Reference proteome</keyword>
<comment type="similarity">
    <text evidence="1">Belongs to the FAD-binding monooxygenase family.</text>
</comment>
<keyword evidence="4" id="KW-0560">Oxidoreductase</keyword>
<accession>A0ABM7I8A4</accession>
<dbReference type="SUPFAM" id="SSF51905">
    <property type="entry name" value="FAD/NAD(P)-binding domain"/>
    <property type="match status" value="2"/>
</dbReference>